<feature type="region of interest" description="Disordered" evidence="2">
    <location>
        <begin position="1"/>
        <end position="207"/>
    </location>
</feature>
<gene>
    <name evidence="3" type="ORF">Pfra01_001803100</name>
</gene>
<protein>
    <submittedName>
        <fullName evidence="3">Unnamed protein product</fullName>
    </submittedName>
</protein>
<feature type="compositionally biased region" description="Basic and acidic residues" evidence="2">
    <location>
        <begin position="174"/>
        <end position="207"/>
    </location>
</feature>
<name>A0A9W7D026_9STRA</name>
<feature type="region of interest" description="Disordered" evidence="2">
    <location>
        <begin position="710"/>
        <end position="757"/>
    </location>
</feature>
<evidence type="ECO:0000256" key="2">
    <source>
        <dbReference type="SAM" id="MobiDB-lite"/>
    </source>
</evidence>
<dbReference type="Proteomes" id="UP001165121">
    <property type="component" value="Unassembled WGS sequence"/>
</dbReference>
<evidence type="ECO:0000313" key="4">
    <source>
        <dbReference type="Proteomes" id="UP001165121"/>
    </source>
</evidence>
<feature type="compositionally biased region" description="Acidic residues" evidence="2">
    <location>
        <begin position="55"/>
        <end position="64"/>
    </location>
</feature>
<dbReference type="AlphaFoldDB" id="A0A9W7D026"/>
<feature type="coiled-coil region" evidence="1">
    <location>
        <begin position="552"/>
        <end position="579"/>
    </location>
</feature>
<dbReference type="PANTHER" id="PTHR48125">
    <property type="entry name" value="LP07818P1"/>
    <property type="match status" value="1"/>
</dbReference>
<accession>A0A9W7D026</accession>
<feature type="compositionally biased region" description="Low complexity" evidence="2">
    <location>
        <begin position="44"/>
        <end position="54"/>
    </location>
</feature>
<feature type="compositionally biased region" description="Polar residues" evidence="2">
    <location>
        <begin position="396"/>
        <end position="407"/>
    </location>
</feature>
<dbReference type="EMBL" id="BSXT01002166">
    <property type="protein sequence ID" value="GMF47572.1"/>
    <property type="molecule type" value="Genomic_DNA"/>
</dbReference>
<feature type="compositionally biased region" description="Basic residues" evidence="2">
    <location>
        <begin position="435"/>
        <end position="452"/>
    </location>
</feature>
<sequence>MDALDLLTGGFRAESAAEPPLPSLLQLHPEPEASTQEEKREENSSSGSSASASSSDDEPDEDMDFPTTQLLVPEPADEEGKEAEPGPRSLPPMSPVAVRSPGRARSSPLKPRASPVKARASPVKARASPGKMRSPAKPRASPLKARSPAKPRTPSVKAPRPPVAPTPLVEQLVEEEKKQEEKETKEESQEEKVGGEKMEAEQHDDTPEEFRAAGAEGKFTKAFPVVAKLVENGGWQIAQGNNTLFCAMPGVQFFNFKPNINVFDSKIKACWKFVQIAGEKKEDNEDQELWDLLWPIAEKEFGWFTMNCGPETWYVKPDTKFESFLPNETIFQTKKRAVLKCLAVEVGDINLGDSAEGHQVIAFAPREVHPAPAAAPKKVKTSLFKTPSPAVKSAKRSTPPSSISANFSTPATRVSASATTASAKRKLASSASKSLSKKKLKGGKAGAKKPVSRKKKIVVSDTASDVSKADEFNFTPPEFRCSFGIVYARLQDEGWSHRNGTFEYDYLSPTFTEANKEIGVNYFQSQASFEHFLKVSGTWDRIEDELRVEHDIIVEEEREKALERHHQRLEQQAARKRNLAQYGAPTLDQPPHALTAPKPKPKKAKKAAPKRTATPPPTQKTLYETEVEAAQNAARVWRPNVKFGSVLKRLIARGWYYRPGRFEYDYFKPGSNPKTAESGVERFESTSALEIYLKTTGMWEDIVEEIEREEVEKRGSPHLGIVGNNYSEPPLKRSKLESPPPESAQSPKRALNGSVPNEEVKAITNDIWANSHEFEFNE</sequence>
<keyword evidence="4" id="KW-1185">Reference proteome</keyword>
<feature type="region of interest" description="Disordered" evidence="2">
    <location>
        <begin position="582"/>
        <end position="622"/>
    </location>
</feature>
<proteinExistence type="predicted"/>
<feature type="region of interest" description="Disordered" evidence="2">
    <location>
        <begin position="386"/>
        <end position="409"/>
    </location>
</feature>
<keyword evidence="1" id="KW-0175">Coiled coil</keyword>
<reference evidence="3" key="1">
    <citation type="submission" date="2023-04" db="EMBL/GenBank/DDBJ databases">
        <title>Phytophthora fragariaefolia NBRC 109709.</title>
        <authorList>
            <person name="Ichikawa N."/>
            <person name="Sato H."/>
            <person name="Tonouchi N."/>
        </authorList>
    </citation>
    <scope>NUCLEOTIDE SEQUENCE</scope>
    <source>
        <strain evidence="3">NBRC 109709</strain>
    </source>
</reference>
<dbReference type="OrthoDB" id="70537at2759"/>
<feature type="compositionally biased region" description="Basic residues" evidence="2">
    <location>
        <begin position="599"/>
        <end position="609"/>
    </location>
</feature>
<evidence type="ECO:0000256" key="1">
    <source>
        <dbReference type="SAM" id="Coils"/>
    </source>
</evidence>
<dbReference type="PANTHER" id="PTHR48125:SF10">
    <property type="entry name" value="OS12G0136300 PROTEIN"/>
    <property type="match status" value="1"/>
</dbReference>
<evidence type="ECO:0000313" key="3">
    <source>
        <dbReference type="EMBL" id="GMF47572.1"/>
    </source>
</evidence>
<comment type="caution">
    <text evidence="3">The sequence shown here is derived from an EMBL/GenBank/DDBJ whole genome shotgun (WGS) entry which is preliminary data.</text>
</comment>
<feature type="region of interest" description="Disordered" evidence="2">
    <location>
        <begin position="429"/>
        <end position="452"/>
    </location>
</feature>
<organism evidence="3 4">
    <name type="scientific">Phytophthora fragariaefolia</name>
    <dbReference type="NCBI Taxonomy" id="1490495"/>
    <lineage>
        <taxon>Eukaryota</taxon>
        <taxon>Sar</taxon>
        <taxon>Stramenopiles</taxon>
        <taxon>Oomycota</taxon>
        <taxon>Peronosporomycetes</taxon>
        <taxon>Peronosporales</taxon>
        <taxon>Peronosporaceae</taxon>
        <taxon>Phytophthora</taxon>
    </lineage>
</organism>